<evidence type="ECO:0000313" key="2">
    <source>
        <dbReference type="EMBL" id="SNS26149.1"/>
    </source>
</evidence>
<accession>A0A239D1S5</accession>
<dbReference type="InterPro" id="IPR009081">
    <property type="entry name" value="PP-bd_ACP"/>
</dbReference>
<name>A0A239D1S5_9BACT</name>
<keyword evidence="3" id="KW-1185">Reference proteome</keyword>
<dbReference type="Pfam" id="PF00550">
    <property type="entry name" value="PP-binding"/>
    <property type="match status" value="1"/>
</dbReference>
<dbReference type="OrthoDB" id="9803943at2"/>
<organism evidence="2 3">
    <name type="scientific">Pontibacter ummariensis</name>
    <dbReference type="NCBI Taxonomy" id="1610492"/>
    <lineage>
        <taxon>Bacteria</taxon>
        <taxon>Pseudomonadati</taxon>
        <taxon>Bacteroidota</taxon>
        <taxon>Cytophagia</taxon>
        <taxon>Cytophagales</taxon>
        <taxon>Hymenobacteraceae</taxon>
        <taxon>Pontibacter</taxon>
    </lineage>
</organism>
<dbReference type="InterPro" id="IPR036736">
    <property type="entry name" value="ACP-like_sf"/>
</dbReference>
<gene>
    <name evidence="2" type="ORF">SAMN06296052_1043</name>
</gene>
<evidence type="ECO:0000313" key="3">
    <source>
        <dbReference type="Proteomes" id="UP000198432"/>
    </source>
</evidence>
<dbReference type="Gene3D" id="1.10.1200.10">
    <property type="entry name" value="ACP-like"/>
    <property type="match status" value="1"/>
</dbReference>
<dbReference type="Proteomes" id="UP000198432">
    <property type="component" value="Unassembled WGS sequence"/>
</dbReference>
<dbReference type="AlphaFoldDB" id="A0A239D1S5"/>
<sequence length="83" mass="9311">MYDVFCTIRMEVSKIVSEYKEKELDRVLFSANFKQLGLDLIDVADIVLAVEKEYSITIPETEHIGSVDDLVTCICANALPKAV</sequence>
<proteinExistence type="predicted"/>
<feature type="domain" description="Carrier" evidence="1">
    <location>
        <begin position="21"/>
        <end position="72"/>
    </location>
</feature>
<dbReference type="SUPFAM" id="SSF47336">
    <property type="entry name" value="ACP-like"/>
    <property type="match status" value="1"/>
</dbReference>
<protein>
    <submittedName>
        <fullName evidence="2">Acyl carrier protein</fullName>
    </submittedName>
</protein>
<reference evidence="3" key="1">
    <citation type="submission" date="2017-06" db="EMBL/GenBank/DDBJ databases">
        <authorList>
            <person name="Varghese N."/>
            <person name="Submissions S."/>
        </authorList>
    </citation>
    <scope>NUCLEOTIDE SEQUENCE [LARGE SCALE GENOMIC DNA]</scope>
    <source>
        <strain evidence="3">NKM1</strain>
    </source>
</reference>
<dbReference type="EMBL" id="FZOQ01000004">
    <property type="protein sequence ID" value="SNS26149.1"/>
    <property type="molecule type" value="Genomic_DNA"/>
</dbReference>
<evidence type="ECO:0000259" key="1">
    <source>
        <dbReference type="Pfam" id="PF00550"/>
    </source>
</evidence>